<dbReference type="Proteomes" id="UP000033930">
    <property type="component" value="Unassembled WGS sequence"/>
</dbReference>
<reference evidence="1 2" key="1">
    <citation type="journal article" date="2015" name="Nature">
        <title>rRNA introns, odd ribosomes, and small enigmatic genomes across a large radiation of phyla.</title>
        <authorList>
            <person name="Brown C.T."/>
            <person name="Hug L.A."/>
            <person name="Thomas B.C."/>
            <person name="Sharon I."/>
            <person name="Castelle C.J."/>
            <person name="Singh A."/>
            <person name="Wilkins M.J."/>
            <person name="Williams K.H."/>
            <person name="Banfield J.F."/>
        </authorList>
    </citation>
    <scope>NUCLEOTIDE SEQUENCE [LARGE SCALE GENOMIC DNA]</scope>
</reference>
<gene>
    <name evidence="1" type="ORF">UU50_C0009G0012</name>
</gene>
<dbReference type="EMBL" id="LCAW01000009">
    <property type="protein sequence ID" value="KKR99195.1"/>
    <property type="molecule type" value="Genomic_DNA"/>
</dbReference>
<evidence type="ECO:0000313" key="1">
    <source>
        <dbReference type="EMBL" id="KKR99195.1"/>
    </source>
</evidence>
<organism evidence="1 2">
    <name type="scientific">Candidatus Uhrbacteria bacterium GW2011_GWC1_41_20</name>
    <dbReference type="NCBI Taxonomy" id="1618983"/>
    <lineage>
        <taxon>Bacteria</taxon>
        <taxon>Candidatus Uhriibacteriota</taxon>
    </lineage>
</organism>
<comment type="caution">
    <text evidence="1">The sequence shown here is derived from an EMBL/GenBank/DDBJ whole genome shotgun (WGS) entry which is preliminary data.</text>
</comment>
<sequence>MTIKRKKITGIILFLFPVPLLVLTLQAYAILEFGIRNITFQRDDDPDQIILIGQAISMVLALVGILAIIGLFIGTPFGIWMYISARKQEKSVLPKLNK</sequence>
<accession>A0A0G0XQN6</accession>
<proteinExistence type="predicted"/>
<evidence type="ECO:0000313" key="2">
    <source>
        <dbReference type="Proteomes" id="UP000033930"/>
    </source>
</evidence>
<name>A0A0G0XQN6_9BACT</name>
<protein>
    <submittedName>
        <fullName evidence="1">Uncharacterized protein</fullName>
    </submittedName>
</protein>
<dbReference type="AlphaFoldDB" id="A0A0G0XQN6"/>